<dbReference type="GO" id="GO:0016788">
    <property type="term" value="F:hydrolase activity, acting on ester bonds"/>
    <property type="evidence" value="ECO:0007669"/>
    <property type="project" value="TreeGrafter"/>
</dbReference>
<keyword evidence="4" id="KW-0378">Hydrolase</keyword>
<comment type="subcellular location">
    <subcellularLocation>
        <location evidence="1">Nucleus</location>
    </subcellularLocation>
</comment>
<dbReference type="EMBL" id="UYSU01035258">
    <property type="protein sequence ID" value="VDL95850.1"/>
    <property type="molecule type" value="Genomic_DNA"/>
</dbReference>
<dbReference type="SUPFAM" id="SSF117856">
    <property type="entry name" value="AF0104/ALDC/Ptd012-like"/>
    <property type="match status" value="1"/>
</dbReference>
<evidence type="ECO:0000256" key="2">
    <source>
        <dbReference type="ARBA" id="ARBA00011245"/>
    </source>
</evidence>
<evidence type="ECO:0000313" key="10">
    <source>
        <dbReference type="WBParaSite" id="SSLN_0000982501-mRNA-1"/>
    </source>
</evidence>
<feature type="domain" description="DUF1907" evidence="7">
    <location>
        <begin position="22"/>
        <end position="80"/>
    </location>
</feature>
<evidence type="ECO:0000256" key="3">
    <source>
        <dbReference type="ARBA" id="ARBA00022723"/>
    </source>
</evidence>
<evidence type="ECO:0000256" key="1">
    <source>
        <dbReference type="ARBA" id="ARBA00004123"/>
    </source>
</evidence>
<dbReference type="GO" id="GO:0005634">
    <property type="term" value="C:nucleus"/>
    <property type="evidence" value="ECO:0007669"/>
    <property type="project" value="UniProtKB-SubCell"/>
</dbReference>
<evidence type="ECO:0000256" key="6">
    <source>
        <dbReference type="ARBA" id="ARBA00023242"/>
    </source>
</evidence>
<organism evidence="10">
    <name type="scientific">Schistocephalus solidus</name>
    <name type="common">Tapeworm</name>
    <dbReference type="NCBI Taxonomy" id="70667"/>
    <lineage>
        <taxon>Eukaryota</taxon>
        <taxon>Metazoa</taxon>
        <taxon>Spiralia</taxon>
        <taxon>Lophotrochozoa</taxon>
        <taxon>Platyhelminthes</taxon>
        <taxon>Cestoda</taxon>
        <taxon>Eucestoda</taxon>
        <taxon>Diphyllobothriidea</taxon>
        <taxon>Diphyllobothriidae</taxon>
        <taxon>Schistocephalus</taxon>
    </lineage>
</organism>
<evidence type="ECO:0000313" key="9">
    <source>
        <dbReference type="Proteomes" id="UP000275846"/>
    </source>
</evidence>
<evidence type="ECO:0000313" key="8">
    <source>
        <dbReference type="EMBL" id="VDL95850.1"/>
    </source>
</evidence>
<dbReference type="InterPro" id="IPR015021">
    <property type="entry name" value="C11orf54_DUF1907"/>
</dbReference>
<gene>
    <name evidence="8" type="ORF">SSLN_LOCUS9465</name>
</gene>
<dbReference type="PANTHER" id="PTHR13204:SF1">
    <property type="entry name" value="ESTER HYDROLASE C11ORF54"/>
    <property type="match status" value="1"/>
</dbReference>
<keyword evidence="3" id="KW-0479">Metal-binding</keyword>
<accession>A0A183SZ17</accession>
<comment type="subunit">
    <text evidence="2">Monomer.</text>
</comment>
<dbReference type="GO" id="GO:0008270">
    <property type="term" value="F:zinc ion binding"/>
    <property type="evidence" value="ECO:0007669"/>
    <property type="project" value="TreeGrafter"/>
</dbReference>
<dbReference type="PANTHER" id="PTHR13204">
    <property type="entry name" value="PTD012 PROTEIN"/>
    <property type="match status" value="1"/>
</dbReference>
<protein>
    <submittedName>
        <fullName evidence="10">DUF1907 domain-containing protein</fullName>
    </submittedName>
</protein>
<dbReference type="Pfam" id="PF08925">
    <property type="entry name" value="DUF1907"/>
    <property type="match status" value="1"/>
</dbReference>
<evidence type="ECO:0000256" key="5">
    <source>
        <dbReference type="ARBA" id="ARBA00022833"/>
    </source>
</evidence>
<dbReference type="OrthoDB" id="5119241at2759"/>
<keyword evidence="6" id="KW-0539">Nucleus</keyword>
<sequence>MLCVMIVYMGCEIPNYSTVCTDLWGLIVCGTCRLVMDLKLEHFHCYSENGAEAGHFYYDTQPETAHYRVYLAPAKSILRIDRAIK</sequence>
<reference evidence="10" key="1">
    <citation type="submission" date="2016-06" db="UniProtKB">
        <authorList>
            <consortium name="WormBaseParasite"/>
        </authorList>
    </citation>
    <scope>IDENTIFICATION</scope>
</reference>
<name>A0A183SZ17_SCHSO</name>
<reference evidence="8 9" key="2">
    <citation type="submission" date="2018-11" db="EMBL/GenBank/DDBJ databases">
        <authorList>
            <consortium name="Pathogen Informatics"/>
        </authorList>
    </citation>
    <scope>NUCLEOTIDE SEQUENCE [LARGE SCALE GENOMIC DNA]</scope>
    <source>
        <strain evidence="8 9">NST_G2</strain>
    </source>
</reference>
<dbReference type="WBParaSite" id="SSLN_0000982501-mRNA-1">
    <property type="protein sequence ID" value="SSLN_0000982501-mRNA-1"/>
    <property type="gene ID" value="SSLN_0000982501"/>
</dbReference>
<keyword evidence="9" id="KW-1185">Reference proteome</keyword>
<proteinExistence type="predicted"/>
<keyword evidence="5" id="KW-0862">Zinc</keyword>
<evidence type="ECO:0000259" key="7">
    <source>
        <dbReference type="Pfam" id="PF08925"/>
    </source>
</evidence>
<dbReference type="Proteomes" id="UP000275846">
    <property type="component" value="Unassembled WGS sequence"/>
</dbReference>
<dbReference type="AlphaFoldDB" id="A0A183SZ17"/>
<evidence type="ECO:0000256" key="4">
    <source>
        <dbReference type="ARBA" id="ARBA00022801"/>
    </source>
</evidence>